<feature type="compositionally biased region" description="Basic and acidic residues" evidence="3">
    <location>
        <begin position="1781"/>
        <end position="1791"/>
    </location>
</feature>
<accession>A0A176VIH2</accession>
<feature type="region of interest" description="Disordered" evidence="3">
    <location>
        <begin position="642"/>
        <end position="880"/>
    </location>
</feature>
<feature type="compositionally biased region" description="Polar residues" evidence="3">
    <location>
        <begin position="667"/>
        <end position="685"/>
    </location>
</feature>
<feature type="region of interest" description="Disordered" evidence="3">
    <location>
        <begin position="1113"/>
        <end position="1147"/>
    </location>
</feature>
<reference evidence="4" key="1">
    <citation type="submission" date="2016-03" db="EMBL/GenBank/DDBJ databases">
        <title>Mechanisms controlling the formation of the plant cell surface in tip-growing cells are functionally conserved among land plants.</title>
        <authorList>
            <person name="Honkanen S."/>
            <person name="Jones V.A."/>
            <person name="Morieri G."/>
            <person name="Champion C."/>
            <person name="Hetherington A.J."/>
            <person name="Kelly S."/>
            <person name="Saint-Marcoux D."/>
            <person name="Proust H."/>
            <person name="Prescott H."/>
            <person name="Dolan L."/>
        </authorList>
    </citation>
    <scope>NUCLEOTIDE SEQUENCE [LARGE SCALE GENOMIC DNA]</scope>
    <source>
        <tissue evidence="4">Whole gametophyte</tissue>
    </source>
</reference>
<dbReference type="Proteomes" id="UP000077202">
    <property type="component" value="Unassembled WGS sequence"/>
</dbReference>
<feature type="compositionally biased region" description="Basic and acidic residues" evidence="3">
    <location>
        <begin position="1925"/>
        <end position="1997"/>
    </location>
</feature>
<dbReference type="InterPro" id="IPR013083">
    <property type="entry name" value="Znf_RING/FYVE/PHD"/>
</dbReference>
<evidence type="ECO:0000256" key="3">
    <source>
        <dbReference type="SAM" id="MobiDB-lite"/>
    </source>
</evidence>
<dbReference type="InterPro" id="IPR011011">
    <property type="entry name" value="Znf_FYVE_PHD"/>
</dbReference>
<proteinExistence type="predicted"/>
<keyword evidence="1" id="KW-0863">Zinc-finger</keyword>
<feature type="compositionally biased region" description="Polar residues" evidence="3">
    <location>
        <begin position="1113"/>
        <end position="1131"/>
    </location>
</feature>
<dbReference type="EMBL" id="LVLJ01003591">
    <property type="protein sequence ID" value="OAE20739.1"/>
    <property type="molecule type" value="Genomic_DNA"/>
</dbReference>
<feature type="compositionally biased region" description="Polar residues" evidence="3">
    <location>
        <begin position="789"/>
        <end position="798"/>
    </location>
</feature>
<feature type="compositionally biased region" description="Basic and acidic residues" evidence="3">
    <location>
        <begin position="1264"/>
        <end position="1293"/>
    </location>
</feature>
<evidence type="ECO:0000256" key="2">
    <source>
        <dbReference type="ARBA" id="ARBA00022833"/>
    </source>
</evidence>
<name>A0A176VIH2_MARPO</name>
<dbReference type="PANTHER" id="PTHR34536">
    <property type="entry name" value="DENTIN SIALOPHOSPHOPROTEIN-LIKE PROTEIN"/>
    <property type="match status" value="1"/>
</dbReference>
<feature type="compositionally biased region" description="Basic and acidic residues" evidence="3">
    <location>
        <begin position="832"/>
        <end position="868"/>
    </location>
</feature>
<dbReference type="SUPFAM" id="SSF57903">
    <property type="entry name" value="FYVE/PHD zinc finger"/>
    <property type="match status" value="1"/>
</dbReference>
<feature type="region of interest" description="Disordered" evidence="3">
    <location>
        <begin position="424"/>
        <end position="504"/>
    </location>
</feature>
<feature type="compositionally biased region" description="Basic and acidic residues" evidence="3">
    <location>
        <begin position="1184"/>
        <end position="1201"/>
    </location>
</feature>
<feature type="region of interest" description="Disordered" evidence="3">
    <location>
        <begin position="1665"/>
        <end position="2021"/>
    </location>
</feature>
<feature type="compositionally biased region" description="Gly residues" evidence="3">
    <location>
        <begin position="1665"/>
        <end position="1674"/>
    </location>
</feature>
<feature type="compositionally biased region" description="Basic and acidic residues" evidence="3">
    <location>
        <begin position="686"/>
        <end position="728"/>
    </location>
</feature>
<feature type="region of interest" description="Disordered" evidence="3">
    <location>
        <begin position="1028"/>
        <end position="1066"/>
    </location>
</feature>
<feature type="compositionally biased region" description="Basic and acidic residues" evidence="3">
    <location>
        <begin position="1213"/>
        <end position="1256"/>
    </location>
</feature>
<feature type="region of interest" description="Disordered" evidence="3">
    <location>
        <begin position="535"/>
        <end position="555"/>
    </location>
</feature>
<feature type="compositionally biased region" description="Polar residues" evidence="3">
    <location>
        <begin position="729"/>
        <end position="738"/>
    </location>
</feature>
<gene>
    <name evidence="4" type="ORF">AXG93_154s2150</name>
</gene>
<feature type="compositionally biased region" description="Pro residues" evidence="3">
    <location>
        <begin position="1799"/>
        <end position="1813"/>
    </location>
</feature>
<feature type="compositionally biased region" description="Basic and acidic residues" evidence="3">
    <location>
        <begin position="1705"/>
        <end position="1721"/>
    </location>
</feature>
<evidence type="ECO:0000256" key="1">
    <source>
        <dbReference type="ARBA" id="ARBA00022771"/>
    </source>
</evidence>
<feature type="region of interest" description="Disordered" evidence="3">
    <location>
        <begin position="1183"/>
        <end position="1546"/>
    </location>
</feature>
<evidence type="ECO:0000313" key="5">
    <source>
        <dbReference type="Proteomes" id="UP000077202"/>
    </source>
</evidence>
<feature type="compositionally biased region" description="Polar residues" evidence="3">
    <location>
        <begin position="424"/>
        <end position="440"/>
    </location>
</feature>
<dbReference type="PANTHER" id="PTHR34536:SF6">
    <property type="entry name" value="DENTIN SIALOPHOSPHOPROTEIN-LIKE PROTEIN"/>
    <property type="match status" value="1"/>
</dbReference>
<feature type="compositionally biased region" description="Basic and acidic residues" evidence="3">
    <location>
        <begin position="800"/>
        <end position="816"/>
    </location>
</feature>
<dbReference type="Gene3D" id="3.30.40.10">
    <property type="entry name" value="Zinc/RING finger domain, C3HC4 (zinc finger)"/>
    <property type="match status" value="1"/>
</dbReference>
<feature type="compositionally biased region" description="Basic residues" evidence="3">
    <location>
        <begin position="1722"/>
        <end position="1749"/>
    </location>
</feature>
<feature type="compositionally biased region" description="Basic and acidic residues" evidence="3">
    <location>
        <begin position="1334"/>
        <end position="1394"/>
    </location>
</feature>
<feature type="compositionally biased region" description="Low complexity" evidence="3">
    <location>
        <begin position="653"/>
        <end position="665"/>
    </location>
</feature>
<protein>
    <recommendedName>
        <fullName evidence="6">Zinc finger PHD-type domain-containing protein</fullName>
    </recommendedName>
</protein>
<keyword evidence="2" id="KW-0862">Zinc</keyword>
<feature type="compositionally biased region" description="Basic and acidic residues" evidence="3">
    <location>
        <begin position="1037"/>
        <end position="1066"/>
    </location>
</feature>
<feature type="compositionally biased region" description="Basic and acidic residues" evidence="3">
    <location>
        <begin position="1457"/>
        <end position="1485"/>
    </location>
</feature>
<feature type="compositionally biased region" description="Pro residues" evidence="3">
    <location>
        <begin position="541"/>
        <end position="552"/>
    </location>
</feature>
<feature type="compositionally biased region" description="Basic and acidic residues" evidence="3">
    <location>
        <begin position="1824"/>
        <end position="1848"/>
    </location>
</feature>
<keyword evidence="1" id="KW-0479">Metal-binding</keyword>
<evidence type="ECO:0008006" key="6">
    <source>
        <dbReference type="Google" id="ProtNLM"/>
    </source>
</evidence>
<organism evidence="4 5">
    <name type="scientific">Marchantia polymorpha subsp. ruderalis</name>
    <dbReference type="NCBI Taxonomy" id="1480154"/>
    <lineage>
        <taxon>Eukaryota</taxon>
        <taxon>Viridiplantae</taxon>
        <taxon>Streptophyta</taxon>
        <taxon>Embryophyta</taxon>
        <taxon>Marchantiophyta</taxon>
        <taxon>Marchantiopsida</taxon>
        <taxon>Marchantiidae</taxon>
        <taxon>Marchantiales</taxon>
        <taxon>Marchantiaceae</taxon>
        <taxon>Marchantia</taxon>
    </lineage>
</organism>
<feature type="compositionally biased region" description="Basic and acidic residues" evidence="3">
    <location>
        <begin position="474"/>
        <end position="486"/>
    </location>
</feature>
<sequence>MISVKRLCDNTGNQFYLVESRLPDGKLQCITRSYKFRCNARGFEDADARAKALRFAITTDTLVQFRAFIFSEQDAASALGRTEGCALSGSPRLDAFLALGSSPESVRRRGIRSYICMRQNRLTGLRFVVAMSRLENGRLRAVSFQDHSLVGGGIPDEAYEALNKAVRFLRGVAFESWRKQNVNDLTSRNRETFGHRRERALKHVSAFVEIETGEKVDCACGKNRSRGLMVACERCGAWEHAECQGFRSDKQDMQLILSRLQELRKTTAGLVVARKEMQELFSGQEGAGYTFGLDAQIPADYICSACMRADREDVVVIRLDEQGECGNLQLEDLWTDAKIRDREGVERVCCVCGCEDNQDFEPMIHPVTEHACEDGEAFAHPACVSAAQHLSNKAWTRQATLAGLCQICGERFLKSPKDELLTSSGVSSVKTSLGSTSPNTSSQARSSRRAAKTDQTSRKRLRSALTNGGVVAKADVEKRPFKNVKEEESDGHPSQSGDKTDSAGVEANKVGTTLFGRRFNDAAVTVPIKKRKFQMLEVPRSPSPPPKSPSPSPQVDIVAPKGEQSDQTVLSSKGEVGQCSEDAEMLEGGSLDTEAVTGAGAHAVFSVLESKGDSGMTISGRKLVYPLSDASDLVARHDSEISGATSEVIPFEKGAGSSKKGSDSSLTRRSTATQSRVSLNVSDTARGSEESRYSRAGQQDDHHPGKGRVKSGEKSKLSENGRPTEHENVPSSHGQQSRPLDIIQHDTLHVPPRRIPNVTVGKEALKESSVHASAGAISPDFHQSGGLHASTSNRSPVTTDDVREFQGRHLVDDASRSSDLASSVPTQAISVLERDFHSDEKREREVSTEREMHHDNVHSGDADVKDVARSSSASQGPSRDARLHWDLNMDMEEWERPPEEDTGTFTGLGVGAQASTSNDTNVERVHKVVADDSRLDVSLALPECAKVNAEVVLEELSNEEGQAVEVTHFEGECDVSSNDAGGVEVKCLAEESDAIDSGIENLSAERVSDQHAPSVIGVEAVEVESKAANLPVGGEESSPKKQDDSKDVVGSDHHVLSADDDRTGGEQKDEIVFLKSAVESDVKDDVVLKLDFEHEGKVVAELVLEYIPPTEGQCSASTSAVEVGGKSSSDADFSGKSEAKNVKASPEESLQATVKSLDDVVNDESNVHSADNYDFVEYDGSDYEAERASDAEKAVPDKTMEEPQMAEFAQAESPREWNEGHIEEMEAEHVDYDDSADSRDGEELGSDADERADGEWRGSVGTRHQGEVEGPIKAERNGDSSPTHVEKGAHGEVSKPALAFQDDKQLDVEKASTKGSDVECLPTETKSVAGGQSDESREPEDGPSLERHGGDDKAAHRENADVKFVENAHTREEKRLHEDKDLSAIAVRRGDGQSRTKSSGWDQLPEGFDNPDDALRAAKGNPVVRTGRGSPWGSTNGRGASISPRGGPVTSRFGRGLRTDSIGDRARSEDSWTRDDHQHGLRGDDTLDISPRLASPRELGRGRTHGRGGSPVVRARGRMEPWMDSPSGPTSPWGPNRHPSPPGRYNDAVGFGPRGPTNAAAVAAAKVESSGFVVAPDGTVTKAGSSSRGPPRPFQTGGRNGRGVMFNMGRGGPGMGMAVGMNLGGLRVSMGRGMGMGMGPGMGMNMGIGMGIGMGVGPGLGLGLPGRGGPGGRGMDVRYTGPYTGRGSGGSPLVEGSSSSRRGRSHEEYPDNWSRREERSVSPRKRRSPSRRSRSRTHSRSRSRTRSPRVRTPPRPTNSSGSGGGVVEKSIKKRSHSPAAHKPELKIERVESPPARRSVPPPPKLPLPPPPPRSQRSPPAGLKRLSDSKRDGDRARSRDRERERERPTTRARTPPRRTSPHVVHGSALMDDRDRQLLAGIRHVSPAGGRHRSTENAGATAAGSTRDSPPLTSPSATLGRVAEGNSEARRQSGDEGGESKVHGPRREETGPKVEQRSSKDASRGERERSSRRDGGRDRDEERRDASKMSYSSRDRDGRGSSIMKYNREGDDDVAPRRRRPSP</sequence>
<feature type="region of interest" description="Disordered" evidence="3">
    <location>
        <begin position="1578"/>
        <end position="1602"/>
    </location>
</feature>
<keyword evidence="5" id="KW-1185">Reference proteome</keyword>
<evidence type="ECO:0000313" key="4">
    <source>
        <dbReference type="EMBL" id="OAE20739.1"/>
    </source>
</evidence>
<feature type="compositionally biased region" description="Basic and acidic residues" evidence="3">
    <location>
        <begin position="1301"/>
        <end position="1312"/>
    </location>
</feature>
<comment type="caution">
    <text evidence="4">The sequence shown here is derived from an EMBL/GenBank/DDBJ whole genome shotgun (WGS) entry which is preliminary data.</text>
</comment>
<dbReference type="GO" id="GO:0008270">
    <property type="term" value="F:zinc ion binding"/>
    <property type="evidence" value="ECO:0007669"/>
    <property type="project" value="UniProtKB-KW"/>
</dbReference>